<dbReference type="RefSeq" id="WP_353547836.1">
    <property type="nucleotide sequence ID" value="NZ_JAGKSB010000016.1"/>
</dbReference>
<keyword evidence="3" id="KW-1185">Reference proteome</keyword>
<reference evidence="2" key="1">
    <citation type="submission" date="2021-03" db="EMBL/GenBank/DDBJ databases">
        <authorList>
            <person name="Lu T."/>
            <person name="Wang Q."/>
            <person name="Han X."/>
        </authorList>
    </citation>
    <scope>NUCLEOTIDE SEQUENCE</scope>
    <source>
        <strain evidence="2">WQ 2009</strain>
    </source>
</reference>
<comment type="caution">
    <text evidence="2">The sequence shown here is derived from an EMBL/GenBank/DDBJ whole genome shotgun (WGS) entry which is preliminary data.</text>
</comment>
<proteinExistence type="predicted"/>
<gene>
    <name evidence="2" type="ORF">J5U18_12340</name>
</gene>
<evidence type="ECO:0008006" key="4">
    <source>
        <dbReference type="Google" id="ProtNLM"/>
    </source>
</evidence>
<dbReference type="AlphaFoldDB" id="A0A8T4HBL8"/>
<organism evidence="2 3">
    <name type="scientific">Rhinopithecimicrobium faecis</name>
    <dbReference type="NCBI Taxonomy" id="2820698"/>
    <lineage>
        <taxon>Bacteria</taxon>
        <taxon>Pseudomonadati</taxon>
        <taxon>Bacteroidota</taxon>
        <taxon>Sphingobacteriia</taxon>
        <taxon>Sphingobacteriales</taxon>
        <taxon>Sphingobacteriaceae</taxon>
        <taxon>Rhinopithecimicrobium</taxon>
    </lineage>
</organism>
<dbReference type="EMBL" id="JAGKSB010000016">
    <property type="protein sequence ID" value="MBP3944329.1"/>
    <property type="molecule type" value="Genomic_DNA"/>
</dbReference>
<evidence type="ECO:0000313" key="3">
    <source>
        <dbReference type="Proteomes" id="UP000679691"/>
    </source>
</evidence>
<dbReference type="Proteomes" id="UP000679691">
    <property type="component" value="Unassembled WGS sequence"/>
</dbReference>
<feature type="chain" id="PRO_5035718261" description="Surface antigen" evidence="1">
    <location>
        <begin position="28"/>
        <end position="859"/>
    </location>
</feature>
<evidence type="ECO:0000313" key="2">
    <source>
        <dbReference type="EMBL" id="MBP3944329.1"/>
    </source>
</evidence>
<dbReference type="Gene3D" id="2.40.160.50">
    <property type="entry name" value="membrane protein fhac: a member of the omp85/tpsb transporter family"/>
    <property type="match status" value="1"/>
</dbReference>
<accession>A0A8T4HBL8</accession>
<feature type="signal peptide" evidence="1">
    <location>
        <begin position="1"/>
        <end position="27"/>
    </location>
</feature>
<name>A0A8T4HBL8_9SPHI</name>
<sequence>MRHLRKITFGNLLFLPLLISYGGSVNAQVSDSIRTTIQSEYNKPSSFHRIWFGDSYRKLYDTEVTMPIMDLSKEKGGLSIVKLGGGMQTQSLRLVDSSGREWVLRSIEKFPERSLPENLRNTIAKKIVRDQIAIAHPFGALTVPTFNEALGIDAAKPELVYVGDDAALGEYRELFKNRAYIFESRNPEAYDDTDNTLKVQDKLEEDNDNQVDQRLTLRARLLDFVLGDWDRHEDNWRWSSIKEDGKRLYKPVPRDRDKVYFKTTGIFPILLSYQWLKASAQPFKDKIRNVGHWNFNQRYFDRYFLNHLSKADWDAEISYVQQQLTDSLIDVALAQMPPEIVALSAEELRGHIRARRDDLANSAGSYYQIIAQEVDIATSEKQEFIQLTYLSGGKLALAIYNRKKDLSKGRLLAARTFSPEETQELRIYGLGGKDVYTVAGDYTSPIKVRFIGGKDADSYTDLSAHKHYRNLAIYDDKSRDNQFEGIKNGWRKLSNDSTVYSYNRNSYKYDRTGILASFQYSPDRGVSFGAGYLIEKHGFRKEPYASRQEFGANYSTGRESFLFHYQGDFKAVWGKNDLIINLDAYGPNNKDNFFGLGNNTVFEERKERGIQYYRNRYDYSKAEVLLNRKFSQHWNVRLGSASEFFTIAASNNRYKYLAAYQLANPEEDIYGTYFFSGAKAELLLDTRDDRDNAKKGVFWQSMVEAKSELKAEAKQYLRMRSVVSFYLTDASDRFTFANRTGVEKILGDPLIYQYAQLGGENSLRGFNSKRFAGKGMVYTNMELRYKAFTTNSYILPTTVGVIGFYDVGRVWMPAETSKTWHMGYGGGLYLIPGDLLVLQAVAGFSKEGVRPYLSIGLRF</sequence>
<evidence type="ECO:0000256" key="1">
    <source>
        <dbReference type="SAM" id="SignalP"/>
    </source>
</evidence>
<protein>
    <recommendedName>
        <fullName evidence="4">Surface antigen</fullName>
    </recommendedName>
</protein>
<keyword evidence="1" id="KW-0732">Signal</keyword>